<organism evidence="1 2">
    <name type="scientific">Streptomyces candidus</name>
    <dbReference type="NCBI Taxonomy" id="67283"/>
    <lineage>
        <taxon>Bacteria</taxon>
        <taxon>Bacillati</taxon>
        <taxon>Actinomycetota</taxon>
        <taxon>Actinomycetes</taxon>
        <taxon>Kitasatosporales</taxon>
        <taxon>Streptomycetaceae</taxon>
        <taxon>Streptomyces</taxon>
    </lineage>
</organism>
<sequence>MSTSPIVVHAPRGEGGRRVTADGAILGMAYSDGDLVELLRLAGAEDAEGLVDGESGLIEWRGLGAHDYGWGPGEPGHRPPPR</sequence>
<evidence type="ECO:0000313" key="1">
    <source>
        <dbReference type="EMBL" id="MBB6440112.1"/>
    </source>
</evidence>
<keyword evidence="2" id="KW-1185">Reference proteome</keyword>
<protein>
    <submittedName>
        <fullName evidence="1">Uncharacterized protein</fullName>
    </submittedName>
</protein>
<dbReference type="Proteomes" id="UP000540423">
    <property type="component" value="Unassembled WGS sequence"/>
</dbReference>
<accession>A0A7X0LTC4</accession>
<dbReference type="EMBL" id="JACHEM010000038">
    <property type="protein sequence ID" value="MBB6440112.1"/>
    <property type="molecule type" value="Genomic_DNA"/>
</dbReference>
<evidence type="ECO:0000313" key="2">
    <source>
        <dbReference type="Proteomes" id="UP000540423"/>
    </source>
</evidence>
<name>A0A7X0LTC4_9ACTN</name>
<dbReference type="RefSeq" id="WP_185036574.1">
    <property type="nucleotide sequence ID" value="NZ_JACHEM010000038.1"/>
</dbReference>
<reference evidence="1 2" key="1">
    <citation type="submission" date="2020-08" db="EMBL/GenBank/DDBJ databases">
        <title>Genomic Encyclopedia of Type Strains, Phase IV (KMG-IV): sequencing the most valuable type-strain genomes for metagenomic binning, comparative biology and taxonomic classification.</title>
        <authorList>
            <person name="Goeker M."/>
        </authorList>
    </citation>
    <scope>NUCLEOTIDE SEQUENCE [LARGE SCALE GENOMIC DNA]</scope>
    <source>
        <strain evidence="1 2">DSM 40141</strain>
    </source>
</reference>
<comment type="caution">
    <text evidence="1">The sequence shown here is derived from an EMBL/GenBank/DDBJ whole genome shotgun (WGS) entry which is preliminary data.</text>
</comment>
<dbReference type="AlphaFoldDB" id="A0A7X0LTC4"/>
<proteinExistence type="predicted"/>
<gene>
    <name evidence="1" type="ORF">HNQ79_006625</name>
</gene>